<organism evidence="1 2">
    <name type="scientific">Sphingomonas dokdonensis</name>
    <dbReference type="NCBI Taxonomy" id="344880"/>
    <lineage>
        <taxon>Bacteria</taxon>
        <taxon>Pseudomonadati</taxon>
        <taxon>Pseudomonadota</taxon>
        <taxon>Alphaproteobacteria</taxon>
        <taxon>Sphingomonadales</taxon>
        <taxon>Sphingomonadaceae</taxon>
        <taxon>Sphingomonas</taxon>
    </lineage>
</organism>
<sequence>MNAAQSAASAMAGSANGKARLSHSASAHRSGTQLLVAEMLLAWVMWRAGEPVSAIATRLGRHSKAARSILFGDAA</sequence>
<reference evidence="1 2" key="1">
    <citation type="submission" date="2017-03" db="EMBL/GenBank/DDBJ databases">
        <title>Genome sequence of Sphingomonas dokdonensis DSM 21029.</title>
        <authorList>
            <person name="Poehlein A."/>
            <person name="Wuebbeler J.H."/>
            <person name="Steinbuechel A."/>
            <person name="Daniel R."/>
        </authorList>
    </citation>
    <scope>NUCLEOTIDE SEQUENCE [LARGE SCALE GENOMIC DNA]</scope>
    <source>
        <strain evidence="1 2">DSM 21029</strain>
    </source>
</reference>
<gene>
    <name evidence="1" type="ORF">SPDO_09840</name>
</gene>
<protein>
    <submittedName>
        <fullName evidence="1">Uncharacterized protein</fullName>
    </submittedName>
</protein>
<keyword evidence="2" id="KW-1185">Reference proteome</keyword>
<comment type="caution">
    <text evidence="1">The sequence shown here is derived from an EMBL/GenBank/DDBJ whole genome shotgun (WGS) entry which is preliminary data.</text>
</comment>
<name>A0A245ZWH2_9SPHN</name>
<accession>A0A245ZWH2</accession>
<evidence type="ECO:0000313" key="1">
    <source>
        <dbReference type="EMBL" id="OWK34093.1"/>
    </source>
</evidence>
<dbReference type="Proteomes" id="UP000197290">
    <property type="component" value="Unassembled WGS sequence"/>
</dbReference>
<dbReference type="AlphaFoldDB" id="A0A245ZWH2"/>
<dbReference type="EMBL" id="NBBI01000001">
    <property type="protein sequence ID" value="OWK34093.1"/>
    <property type="molecule type" value="Genomic_DNA"/>
</dbReference>
<dbReference type="RefSeq" id="WP_088366252.1">
    <property type="nucleotide sequence ID" value="NZ_NBBI01000001.1"/>
</dbReference>
<evidence type="ECO:0000313" key="2">
    <source>
        <dbReference type="Proteomes" id="UP000197290"/>
    </source>
</evidence>
<proteinExistence type="predicted"/>